<name>A0A918K341_9GAMM</name>
<dbReference type="GO" id="GO:0004016">
    <property type="term" value="F:adenylate cyclase activity"/>
    <property type="evidence" value="ECO:0007669"/>
    <property type="project" value="InterPro"/>
</dbReference>
<evidence type="ECO:0000259" key="1">
    <source>
        <dbReference type="Pfam" id="PF12633"/>
    </source>
</evidence>
<evidence type="ECO:0000313" key="2">
    <source>
        <dbReference type="EMBL" id="GGX44337.1"/>
    </source>
</evidence>
<reference evidence="2" key="1">
    <citation type="journal article" date="2014" name="Int. J. Syst. Evol. Microbiol.">
        <title>Complete genome sequence of Corynebacterium casei LMG S-19264T (=DSM 44701T), isolated from a smear-ripened cheese.</title>
        <authorList>
            <consortium name="US DOE Joint Genome Institute (JGI-PGF)"/>
            <person name="Walter F."/>
            <person name="Albersmeier A."/>
            <person name="Kalinowski J."/>
            <person name="Ruckert C."/>
        </authorList>
    </citation>
    <scope>NUCLEOTIDE SEQUENCE</scope>
    <source>
        <strain evidence="2">KCTC 22169</strain>
    </source>
</reference>
<feature type="domain" description="Adenylate cyclase class-I N-terminal" evidence="1">
    <location>
        <begin position="17"/>
        <end position="212"/>
    </location>
</feature>
<protein>
    <submittedName>
        <fullName evidence="2">Adenylate cyclase</fullName>
    </submittedName>
</protein>
<dbReference type="Pfam" id="PF01295">
    <property type="entry name" value="Adenylate_cycl"/>
    <property type="match status" value="1"/>
</dbReference>
<accession>A0A918K341</accession>
<dbReference type="Proteomes" id="UP000626148">
    <property type="component" value="Unassembled WGS sequence"/>
</dbReference>
<proteinExistence type="predicted"/>
<dbReference type="Pfam" id="PF12633">
    <property type="entry name" value="Adenyl_cycl_N"/>
    <property type="match status" value="1"/>
</dbReference>
<reference evidence="2" key="2">
    <citation type="submission" date="2020-09" db="EMBL/GenBank/DDBJ databases">
        <authorList>
            <person name="Sun Q."/>
            <person name="Kim S."/>
        </authorList>
    </citation>
    <scope>NUCLEOTIDE SEQUENCE</scope>
    <source>
        <strain evidence="2">KCTC 22169</strain>
    </source>
</reference>
<dbReference type="PANTHER" id="PTHR38760">
    <property type="entry name" value="ADENYLATE CYCLASE"/>
    <property type="match status" value="1"/>
</dbReference>
<dbReference type="PANTHER" id="PTHR38760:SF1">
    <property type="entry name" value="ADENYLATE CYCLASE"/>
    <property type="match status" value="1"/>
</dbReference>
<sequence>MADAPAVTTSTPSWPTLQERRERFLTVNDGRLSRLRDSLQAKQRQCLDLIPLLFHTNLPQAPGYVDEPEIPVGLVNYTPAQGTVQMLQSYQRSVKPADLRPMQPQLMSLYLMGSSGSIAQSTTSDLDIWVCYSSQLSGEQIRLLEYKAHALSQWAEGFNLEVHFFLMDAHHFQGNDQRSLTGENCGSTQHFLLLDEFYRTGQLLAGAPPAWWLVPIEDETHYEATIREYQDKGLLRPEHTIDFGPIPQLPPGEFIGAGLWQLYKGIDSPHKSVLKLLLLEVYAREFPSVTSLAHRYKNAIHSNFLTLNDLDPYAMLYQRIETYLRERGETDRLELVRRCFYFKVGIPMSRSIRTVGWRRRLMQQMVEDWQWSDAYLSYLDGHRNWPVQDVMRERKLLVNELTHSYRFLTQFAAEHQSSHLMSQKDLLILSRKLHAAFDRRRGKIDFISFGQDVDLSHEKVRIHEESNRRQPGQTQWAAYSQVQGDDDEPAALKKTPGLLETLLWCHLNGLLEAHLHIPVFARHQELTEFEVRKTLATLRQALPSDRPVVSQPNYFQPAQIERVLVFINLGCDPLKHLTERGLQKISARSNSLDFSALRENLVATLDLVAINSWGEVMVDRFTGQDALPQAIQFLLTRLGKPNQSQPLVECHCHNQTRPHAIAKRVQDLIGDAMTSLYESLMGRPVRFLYNLGNRYQALFFTGEQIQPVQFESEAELVEWLGSEQPAPSLIRPDRLFDTPRSHLKTVLREQPGDTAITLVYRLTDRQATLYLLDEHGSLLKFRQPYYNLPTLLAPLVRFLRITEHRQRSEEDAFHLHQRSVNCYELAGKGAGDAKLKRARLNGLMQEGRFINLQAVMDRNNKGRYEYQMICNDKEFSTAELGEQFYPAVASYVLGLRAQGQRYPVYITDLALTDRVLASLPYGRAQTMHYVRAKLKLEKRINDAMTKL</sequence>
<dbReference type="InterPro" id="IPR024685">
    <property type="entry name" value="Adenylate_cyclase_1_N"/>
</dbReference>
<dbReference type="InterPro" id="IPR000274">
    <property type="entry name" value="Adenylate_cyclase_1"/>
</dbReference>
<dbReference type="RefSeq" id="WP_189607291.1">
    <property type="nucleotide sequence ID" value="NZ_BMXR01000002.1"/>
</dbReference>
<dbReference type="GO" id="GO:0006171">
    <property type="term" value="P:cAMP biosynthetic process"/>
    <property type="evidence" value="ECO:0007669"/>
    <property type="project" value="InterPro"/>
</dbReference>
<dbReference type="AlphaFoldDB" id="A0A918K341"/>
<keyword evidence="3" id="KW-1185">Reference proteome</keyword>
<dbReference type="PIRSF" id="PIRSF001444">
    <property type="entry name" value="Adenylate_cycl"/>
    <property type="match status" value="1"/>
</dbReference>
<dbReference type="EMBL" id="BMXR01000002">
    <property type="protein sequence ID" value="GGX44337.1"/>
    <property type="molecule type" value="Genomic_DNA"/>
</dbReference>
<evidence type="ECO:0000313" key="3">
    <source>
        <dbReference type="Proteomes" id="UP000626148"/>
    </source>
</evidence>
<organism evidence="2 3">
    <name type="scientific">Saccharospirillum salsuginis</name>
    <dbReference type="NCBI Taxonomy" id="418750"/>
    <lineage>
        <taxon>Bacteria</taxon>
        <taxon>Pseudomonadati</taxon>
        <taxon>Pseudomonadota</taxon>
        <taxon>Gammaproteobacteria</taxon>
        <taxon>Oceanospirillales</taxon>
        <taxon>Saccharospirillaceae</taxon>
        <taxon>Saccharospirillum</taxon>
    </lineage>
</organism>
<comment type="caution">
    <text evidence="2">The sequence shown here is derived from an EMBL/GenBank/DDBJ whole genome shotgun (WGS) entry which is preliminary data.</text>
</comment>
<gene>
    <name evidence="2" type="primary">cyaA</name>
    <name evidence="2" type="ORF">GCM10007392_08900</name>
</gene>